<dbReference type="EMBL" id="BJXX01000004">
    <property type="protein sequence ID" value="GEN32558.1"/>
    <property type="molecule type" value="Genomic_DNA"/>
</dbReference>
<evidence type="ECO:0000256" key="2">
    <source>
        <dbReference type="ARBA" id="ARBA00007581"/>
    </source>
</evidence>
<proteinExistence type="inferred from homology"/>
<dbReference type="OrthoDB" id="9790889at2"/>
<evidence type="ECO:0000256" key="4">
    <source>
        <dbReference type="ARBA" id="ARBA00022833"/>
    </source>
</evidence>
<dbReference type="GO" id="GO:0008270">
    <property type="term" value="F:zinc ion binding"/>
    <property type="evidence" value="ECO:0007669"/>
    <property type="project" value="InterPro"/>
</dbReference>
<evidence type="ECO:0000256" key="1">
    <source>
        <dbReference type="ARBA" id="ARBA00001947"/>
    </source>
</evidence>
<dbReference type="AlphaFoldDB" id="A0A511V3R6"/>
<accession>A0A511V3R6</accession>
<dbReference type="GO" id="GO:0016702">
    <property type="term" value="F:oxidoreductase activity, acting on single donors with incorporation of molecular oxygen, incorporation of two atoms of oxygen"/>
    <property type="evidence" value="ECO:0007669"/>
    <property type="project" value="UniProtKB-ARBA"/>
</dbReference>
<evidence type="ECO:0000313" key="7">
    <source>
        <dbReference type="EMBL" id="GEN32558.1"/>
    </source>
</evidence>
<keyword evidence="8" id="KW-1185">Reference proteome</keyword>
<dbReference type="Pfam" id="PF02900">
    <property type="entry name" value="LigB"/>
    <property type="match status" value="1"/>
</dbReference>
<dbReference type="PIRSF" id="PIRSF006157">
    <property type="entry name" value="Doxgns_DODA"/>
    <property type="match status" value="1"/>
</dbReference>
<comment type="caution">
    <text evidence="7">The sequence shown here is derived from an EMBL/GenBank/DDBJ whole genome shotgun (WGS) entry which is preliminary data.</text>
</comment>
<keyword evidence="4" id="KW-0862">Zinc</keyword>
<comment type="similarity">
    <text evidence="2">Belongs to the DODA-type extradiol aromatic ring-opening dioxygenase family.</text>
</comment>
<dbReference type="Gene3D" id="3.40.830.10">
    <property type="entry name" value="LigB-like"/>
    <property type="match status" value="1"/>
</dbReference>
<dbReference type="PANTHER" id="PTHR30096:SF0">
    <property type="entry name" value="4,5-DOPA DIOXYGENASE EXTRADIOL-LIKE PROTEIN"/>
    <property type="match status" value="1"/>
</dbReference>
<evidence type="ECO:0000256" key="3">
    <source>
        <dbReference type="ARBA" id="ARBA00022723"/>
    </source>
</evidence>
<dbReference type="GO" id="GO:0008198">
    <property type="term" value="F:ferrous iron binding"/>
    <property type="evidence" value="ECO:0007669"/>
    <property type="project" value="InterPro"/>
</dbReference>
<evidence type="ECO:0000256" key="5">
    <source>
        <dbReference type="ARBA" id="ARBA00023002"/>
    </source>
</evidence>
<sequence>MMPSLFIAHGAPTLVLEDNGYTKMLQELRTKLPRPRAIVLFSAHWEAPVQTVSAVEKYDMIYDFYGFPEEMYKIVYPAKGEKALAEKVRTLLDTQEIASRADTERGMDHGAWVVLRLVYPQADIPVVVLSVNPNLSAAEQYRIGQALSPLRKDGVMFIGSGGTVHNLRRINWRSTEAEEWAVKFDDWLGEKIGKWDTEALFAYETQAPHAKEAVPRNEHFIPLLLAMGAADDGRNGTLLHREYQYGNLSLICWKFD</sequence>
<dbReference type="PANTHER" id="PTHR30096">
    <property type="entry name" value="4,5-DOPA DIOXYGENASE EXTRADIOL-LIKE PROTEIN"/>
    <property type="match status" value="1"/>
</dbReference>
<dbReference type="InterPro" id="IPR014436">
    <property type="entry name" value="Extradiol_dOase_DODA"/>
</dbReference>
<dbReference type="InterPro" id="IPR004183">
    <property type="entry name" value="Xdiol_dOase_suB"/>
</dbReference>
<reference evidence="7 8" key="1">
    <citation type="submission" date="2019-07" db="EMBL/GenBank/DDBJ databases">
        <title>Whole genome shotgun sequence of Aneurinibacillus danicus NBRC 102444.</title>
        <authorList>
            <person name="Hosoyama A."/>
            <person name="Uohara A."/>
            <person name="Ohji S."/>
            <person name="Ichikawa N."/>
        </authorList>
    </citation>
    <scope>NUCLEOTIDE SEQUENCE [LARGE SCALE GENOMIC DNA]</scope>
    <source>
        <strain evidence="7 8">NBRC 102444</strain>
    </source>
</reference>
<keyword evidence="3" id="KW-0479">Metal-binding</keyword>
<feature type="domain" description="Extradiol ring-cleavage dioxygenase class III enzyme subunit B" evidence="6">
    <location>
        <begin position="19"/>
        <end position="246"/>
    </location>
</feature>
<dbReference type="CDD" id="cd07363">
    <property type="entry name" value="45_DOPA_Dioxygenase"/>
    <property type="match status" value="1"/>
</dbReference>
<dbReference type="SUPFAM" id="SSF53213">
    <property type="entry name" value="LigB-like"/>
    <property type="match status" value="1"/>
</dbReference>
<keyword evidence="7" id="KW-0223">Dioxygenase</keyword>
<name>A0A511V3R6_9BACL</name>
<evidence type="ECO:0000313" key="8">
    <source>
        <dbReference type="Proteomes" id="UP000321157"/>
    </source>
</evidence>
<comment type="cofactor">
    <cofactor evidence="1">
        <name>Zn(2+)</name>
        <dbReference type="ChEBI" id="CHEBI:29105"/>
    </cofactor>
</comment>
<keyword evidence="5" id="KW-0560">Oxidoreductase</keyword>
<dbReference type="Proteomes" id="UP000321157">
    <property type="component" value="Unassembled WGS sequence"/>
</dbReference>
<evidence type="ECO:0000259" key="6">
    <source>
        <dbReference type="Pfam" id="PF02900"/>
    </source>
</evidence>
<gene>
    <name evidence="7" type="ORF">ADA01nite_00180</name>
</gene>
<organism evidence="7 8">
    <name type="scientific">Aneurinibacillus danicus</name>
    <dbReference type="NCBI Taxonomy" id="267746"/>
    <lineage>
        <taxon>Bacteria</taxon>
        <taxon>Bacillati</taxon>
        <taxon>Bacillota</taxon>
        <taxon>Bacilli</taxon>
        <taxon>Bacillales</taxon>
        <taxon>Paenibacillaceae</taxon>
        <taxon>Aneurinibacillus group</taxon>
        <taxon>Aneurinibacillus</taxon>
    </lineage>
</organism>
<protein>
    <submittedName>
        <fullName evidence="7">Dioxygenase</fullName>
    </submittedName>
</protein>